<reference evidence="1" key="1">
    <citation type="journal article" date="2020" name="Fungal Divers.">
        <title>Resolving the Mortierellaceae phylogeny through synthesis of multi-gene phylogenetics and phylogenomics.</title>
        <authorList>
            <person name="Vandepol N."/>
            <person name="Liber J."/>
            <person name="Desiro A."/>
            <person name="Na H."/>
            <person name="Kennedy M."/>
            <person name="Barry K."/>
            <person name="Grigoriev I.V."/>
            <person name="Miller A.N."/>
            <person name="O'Donnell K."/>
            <person name="Stajich J.E."/>
            <person name="Bonito G."/>
        </authorList>
    </citation>
    <scope>NUCLEOTIDE SEQUENCE</scope>
    <source>
        <strain evidence="1">KOD1015</strain>
    </source>
</reference>
<organism evidence="1 2">
    <name type="scientific">Lunasporangiospora selenospora</name>
    <dbReference type="NCBI Taxonomy" id="979761"/>
    <lineage>
        <taxon>Eukaryota</taxon>
        <taxon>Fungi</taxon>
        <taxon>Fungi incertae sedis</taxon>
        <taxon>Mucoromycota</taxon>
        <taxon>Mortierellomycotina</taxon>
        <taxon>Mortierellomycetes</taxon>
        <taxon>Mortierellales</taxon>
        <taxon>Mortierellaceae</taxon>
        <taxon>Lunasporangiospora</taxon>
    </lineage>
</organism>
<protein>
    <recommendedName>
        <fullName evidence="3">Ubiquitin-like protease family profile domain-containing protein</fullName>
    </recommendedName>
</protein>
<evidence type="ECO:0000313" key="2">
    <source>
        <dbReference type="Proteomes" id="UP000780801"/>
    </source>
</evidence>
<evidence type="ECO:0008006" key="3">
    <source>
        <dbReference type="Google" id="ProtNLM"/>
    </source>
</evidence>
<keyword evidence="2" id="KW-1185">Reference proteome</keyword>
<feature type="non-terminal residue" evidence="1">
    <location>
        <position position="383"/>
    </location>
</feature>
<dbReference type="OrthoDB" id="2447396at2759"/>
<dbReference type="Gene3D" id="3.40.395.10">
    <property type="entry name" value="Adenoviral Proteinase, Chain A"/>
    <property type="match status" value="1"/>
</dbReference>
<name>A0A9P6KBP0_9FUNG</name>
<comment type="caution">
    <text evidence="1">The sequence shown here is derived from an EMBL/GenBank/DDBJ whole genome shotgun (WGS) entry which is preliminary data.</text>
</comment>
<gene>
    <name evidence="1" type="ORF">BGW38_004237</name>
</gene>
<sequence length="383" mass="43423">MNPLFDTEILDLDNIVPSEVVSPEEFADLESVDLEGPNPFPPPKNDFIYSLDWLKHQPGHILLEHSKRLPSVSNMKSGLVKLDLVMDERGWKIASFEEALELQCLPNKDEIRAVNRLINGVVDENEFLVTFDGLEKMAFHPATVRRLTHVVNTKIFIETVVHATTWLDGKVVKLDSKFANWLKETLLHPTALFSNSTYLKTFSPSFLPNSHVDMPTLLSICGSNCLTDTSINSVMAFFNSAYGTAGQNFFMPAFYLEHDDLIDDKCLKKRSCVKKIYTAVHFDQHWGAVILDLENDKLLIGESPDREIPVDRIRHLLECVSSALGKGGKYLSKNIDEMVRSCERFKVQQQGDTFDYGISVLQAFEQDVNPDYPWESPIEPLES</sequence>
<dbReference type="Proteomes" id="UP000780801">
    <property type="component" value="Unassembled WGS sequence"/>
</dbReference>
<evidence type="ECO:0000313" key="1">
    <source>
        <dbReference type="EMBL" id="KAF9579489.1"/>
    </source>
</evidence>
<dbReference type="EMBL" id="JAABOA010002722">
    <property type="protein sequence ID" value="KAF9579489.1"/>
    <property type="molecule type" value="Genomic_DNA"/>
</dbReference>
<accession>A0A9P6KBP0</accession>
<dbReference type="AlphaFoldDB" id="A0A9P6KBP0"/>
<proteinExistence type="predicted"/>